<evidence type="ECO:0000259" key="8">
    <source>
        <dbReference type="PROSITE" id="PS50109"/>
    </source>
</evidence>
<dbReference type="InterPro" id="IPR003594">
    <property type="entry name" value="HATPase_dom"/>
</dbReference>
<organism evidence="9 10">
    <name type="scientific">Clostridium saudiense</name>
    <dbReference type="NCBI Taxonomy" id="1414720"/>
    <lineage>
        <taxon>Bacteria</taxon>
        <taxon>Bacillati</taxon>
        <taxon>Bacillota</taxon>
        <taxon>Clostridia</taxon>
        <taxon>Eubacteriales</taxon>
        <taxon>Clostridiaceae</taxon>
        <taxon>Clostridium</taxon>
    </lineage>
</organism>
<keyword evidence="10" id="KW-1185">Reference proteome</keyword>
<keyword evidence="6" id="KW-0175">Coiled coil</keyword>
<evidence type="ECO:0000256" key="4">
    <source>
        <dbReference type="ARBA" id="ARBA00022777"/>
    </source>
</evidence>
<keyword evidence="4" id="KW-0808">Transferase</keyword>
<feature type="transmembrane region" description="Helical" evidence="7">
    <location>
        <begin position="45"/>
        <end position="63"/>
    </location>
</feature>
<keyword evidence="7" id="KW-1133">Transmembrane helix</keyword>
<dbReference type="Gene3D" id="3.30.565.10">
    <property type="entry name" value="Histidine kinase-like ATPase, C-terminal domain"/>
    <property type="match status" value="1"/>
</dbReference>
<dbReference type="PRINTS" id="PR00344">
    <property type="entry name" value="BCTRLSENSOR"/>
</dbReference>
<keyword evidence="4" id="KW-0418">Kinase</keyword>
<dbReference type="InterPro" id="IPR036890">
    <property type="entry name" value="HATPase_C_sf"/>
</dbReference>
<reference evidence="9 10" key="1">
    <citation type="journal article" date="2021" name="Sci. Rep.">
        <title>The distribution of antibiotic resistance genes in chicken gut microbiota commensals.</title>
        <authorList>
            <person name="Juricova H."/>
            <person name="Matiasovicova J."/>
            <person name="Kubasova T."/>
            <person name="Cejkova D."/>
            <person name="Rychlik I."/>
        </authorList>
    </citation>
    <scope>NUCLEOTIDE SEQUENCE [LARGE SCALE GENOMIC DNA]</scope>
    <source>
        <strain evidence="9 10">An435</strain>
    </source>
</reference>
<dbReference type="Pfam" id="PF02518">
    <property type="entry name" value="HATPase_c"/>
    <property type="match status" value="1"/>
</dbReference>
<dbReference type="InterPro" id="IPR005467">
    <property type="entry name" value="His_kinase_dom"/>
</dbReference>
<dbReference type="EMBL" id="JACJLL010000133">
    <property type="protein sequence ID" value="MBM6820593.1"/>
    <property type="molecule type" value="Genomic_DNA"/>
</dbReference>
<comment type="caution">
    <text evidence="9">The sequence shown here is derived from an EMBL/GenBank/DDBJ whole genome shotgun (WGS) entry which is preliminary data.</text>
</comment>
<protein>
    <recommendedName>
        <fullName evidence="2">histidine kinase</fullName>
        <ecNumber evidence="2">2.7.13.3</ecNumber>
    </recommendedName>
</protein>
<dbReference type="InterPro" id="IPR004358">
    <property type="entry name" value="Sig_transdc_His_kin-like_C"/>
</dbReference>
<evidence type="ECO:0000256" key="2">
    <source>
        <dbReference type="ARBA" id="ARBA00012438"/>
    </source>
</evidence>
<evidence type="ECO:0000256" key="1">
    <source>
        <dbReference type="ARBA" id="ARBA00000085"/>
    </source>
</evidence>
<accession>A0ABS2FL31</accession>
<gene>
    <name evidence="9" type="ORF">H6A19_14855</name>
</gene>
<feature type="coiled-coil region" evidence="6">
    <location>
        <begin position="60"/>
        <end position="94"/>
    </location>
</feature>
<name>A0ABS2FL31_9CLOT</name>
<dbReference type="PANTHER" id="PTHR43547:SF10">
    <property type="entry name" value="SENSOR HISTIDINE KINASE DCUS"/>
    <property type="match status" value="1"/>
</dbReference>
<feature type="non-terminal residue" evidence="9">
    <location>
        <position position="1"/>
    </location>
</feature>
<dbReference type="PROSITE" id="PS50109">
    <property type="entry name" value="HIS_KIN"/>
    <property type="match status" value="1"/>
</dbReference>
<proteinExistence type="predicted"/>
<sequence length="273" mass="30981">KIYLLIRSKNLSIMTLIITTVVADFIISFNFIIHDLDNPAFKNVMFMLMGLFIIGITFHFANIEKKSKEILLLNKELEEKINDLKKVKHDYGAQISYLYGMHLMGKYDRLGESLKAIINGHDNIISEINIGNHDSIISMVVNSIKHKGINILVDDQASLEDTGMSEMEIQRVVSNVLRNSVTAMNEKGLITVRTYYGINNVFIKIQNNGPKIADEIIDKIFEIGFTTKENKHKEHGFGLAIVKEIVERHNGKVTVSSNESITEFIMKIPKKIS</sequence>
<feature type="transmembrane region" description="Helical" evidence="7">
    <location>
        <begin position="12"/>
        <end position="33"/>
    </location>
</feature>
<keyword evidence="7" id="KW-0812">Transmembrane</keyword>
<evidence type="ECO:0000313" key="10">
    <source>
        <dbReference type="Proteomes" id="UP000767334"/>
    </source>
</evidence>
<dbReference type="RefSeq" id="WP_204572622.1">
    <property type="nucleotide sequence ID" value="NZ_JACJLL010000133.1"/>
</dbReference>
<evidence type="ECO:0000313" key="9">
    <source>
        <dbReference type="EMBL" id="MBM6820593.1"/>
    </source>
</evidence>
<comment type="catalytic activity">
    <reaction evidence="1">
        <text>ATP + protein L-histidine = ADP + protein N-phospho-L-histidine.</text>
        <dbReference type="EC" id="2.7.13.3"/>
    </reaction>
</comment>
<evidence type="ECO:0000256" key="3">
    <source>
        <dbReference type="ARBA" id="ARBA00022553"/>
    </source>
</evidence>
<dbReference type="SMART" id="SM00387">
    <property type="entry name" value="HATPase_c"/>
    <property type="match status" value="1"/>
</dbReference>
<dbReference type="SUPFAM" id="SSF55874">
    <property type="entry name" value="ATPase domain of HSP90 chaperone/DNA topoisomerase II/histidine kinase"/>
    <property type="match status" value="1"/>
</dbReference>
<dbReference type="PANTHER" id="PTHR43547">
    <property type="entry name" value="TWO-COMPONENT HISTIDINE KINASE"/>
    <property type="match status" value="1"/>
</dbReference>
<evidence type="ECO:0000256" key="5">
    <source>
        <dbReference type="ARBA" id="ARBA00023012"/>
    </source>
</evidence>
<dbReference type="Proteomes" id="UP000767334">
    <property type="component" value="Unassembled WGS sequence"/>
</dbReference>
<dbReference type="EC" id="2.7.13.3" evidence="2"/>
<evidence type="ECO:0000256" key="7">
    <source>
        <dbReference type="SAM" id="Phobius"/>
    </source>
</evidence>
<evidence type="ECO:0000256" key="6">
    <source>
        <dbReference type="SAM" id="Coils"/>
    </source>
</evidence>
<keyword evidence="3" id="KW-0597">Phosphoprotein</keyword>
<keyword evidence="5" id="KW-0902">Two-component regulatory system</keyword>
<feature type="domain" description="Histidine kinase" evidence="8">
    <location>
        <begin position="134"/>
        <end position="272"/>
    </location>
</feature>
<keyword evidence="7" id="KW-0472">Membrane</keyword>